<keyword evidence="5" id="KW-0472">Membrane</keyword>
<reference evidence="7 8" key="1">
    <citation type="submission" date="2016-11" db="EMBL/GenBank/DDBJ databases">
        <authorList>
            <person name="Jaros S."/>
            <person name="Januszkiewicz K."/>
            <person name="Wedrychowicz H."/>
        </authorList>
    </citation>
    <scope>NUCLEOTIDE SEQUENCE [LARGE SCALE GENOMIC DNA]</scope>
    <source>
        <strain evidence="7 8">KHT3</strain>
    </source>
</reference>
<name>A0A1M6T947_XYLRU</name>
<dbReference type="GO" id="GO:0005886">
    <property type="term" value="C:plasma membrane"/>
    <property type="evidence" value="ECO:0007669"/>
    <property type="project" value="TreeGrafter"/>
</dbReference>
<dbReference type="Proteomes" id="UP000184130">
    <property type="component" value="Unassembled WGS sequence"/>
</dbReference>
<keyword evidence="5" id="KW-1133">Transmembrane helix</keyword>
<dbReference type="InterPro" id="IPR042177">
    <property type="entry name" value="Cell/Rod_1"/>
</dbReference>
<protein>
    <recommendedName>
        <fullName evidence="2">Cell shape-determining protein MreC</fullName>
    </recommendedName>
    <alternativeName>
        <fullName evidence="4">Cell shape protein MreC</fullName>
    </alternativeName>
</protein>
<dbReference type="PANTHER" id="PTHR34138">
    <property type="entry name" value="CELL SHAPE-DETERMINING PROTEIN MREC"/>
    <property type="match status" value="1"/>
</dbReference>
<dbReference type="PANTHER" id="PTHR34138:SF1">
    <property type="entry name" value="CELL SHAPE-DETERMINING PROTEIN MREC"/>
    <property type="match status" value="1"/>
</dbReference>
<dbReference type="InterPro" id="IPR042175">
    <property type="entry name" value="Cell/Rod_MreC_2"/>
</dbReference>
<dbReference type="Gene3D" id="2.40.10.340">
    <property type="entry name" value="Rod shape-determining protein MreC, domain 1"/>
    <property type="match status" value="1"/>
</dbReference>
<evidence type="ECO:0000256" key="3">
    <source>
        <dbReference type="ARBA" id="ARBA00022960"/>
    </source>
</evidence>
<organism evidence="7 8">
    <name type="scientific">Xylanibacter ruminicola</name>
    <name type="common">Prevotella ruminicola</name>
    <dbReference type="NCBI Taxonomy" id="839"/>
    <lineage>
        <taxon>Bacteria</taxon>
        <taxon>Pseudomonadati</taxon>
        <taxon>Bacteroidota</taxon>
        <taxon>Bacteroidia</taxon>
        <taxon>Bacteroidales</taxon>
        <taxon>Prevotellaceae</taxon>
        <taxon>Xylanibacter</taxon>
    </lineage>
</organism>
<keyword evidence="3" id="KW-0133">Cell shape</keyword>
<evidence type="ECO:0000313" key="8">
    <source>
        <dbReference type="Proteomes" id="UP000184130"/>
    </source>
</evidence>
<comment type="similarity">
    <text evidence="1">Belongs to the MreC family.</text>
</comment>
<feature type="domain" description="Rod shape-determining protein MreC beta-barrel core" evidence="6">
    <location>
        <begin position="116"/>
        <end position="264"/>
    </location>
</feature>
<proteinExistence type="inferred from homology"/>
<accession>A0A1M6T947</accession>
<dbReference type="InterPro" id="IPR007221">
    <property type="entry name" value="MreC"/>
</dbReference>
<evidence type="ECO:0000256" key="5">
    <source>
        <dbReference type="SAM" id="Phobius"/>
    </source>
</evidence>
<dbReference type="Pfam" id="PF04085">
    <property type="entry name" value="MreC"/>
    <property type="match status" value="1"/>
</dbReference>
<dbReference type="AlphaFoldDB" id="A0A1M6T947"/>
<evidence type="ECO:0000259" key="6">
    <source>
        <dbReference type="Pfam" id="PF04085"/>
    </source>
</evidence>
<dbReference type="EMBL" id="FRBD01000005">
    <property type="protein sequence ID" value="SHK53376.1"/>
    <property type="molecule type" value="Genomic_DNA"/>
</dbReference>
<sequence length="289" mass="32537">MRNLLDFLYKYHHWLVFLILEVVSVVLLFQYNSYQGSVWFSSASAVAGKAYELESKMTSYLSMAKVNEELTMRNIYQERQLDQLRRLYAEATKDTTDMERKGLEFLSKYQLIPAKVVENSIHKLENLITIDKGRKDGVEPDMGVACGNGVVGVVYLVSDHYSVVISALNAASSRISCAIRGRGYFGYLHWYGGDPSVAYVEDVPRHAKFKLGEWMVTSGFSSIFPSGVQVGKIEQAYNSSDGLSYKLKVRLSTDFGNVRDVVVISDKSIAERAALMQAARDSISFKQRQ</sequence>
<keyword evidence="5" id="KW-0812">Transmembrane</keyword>
<dbReference type="InterPro" id="IPR055342">
    <property type="entry name" value="MreC_beta-barrel_core"/>
</dbReference>
<dbReference type="Gene3D" id="2.40.10.350">
    <property type="entry name" value="Rod shape-determining protein MreC, domain 2"/>
    <property type="match status" value="1"/>
</dbReference>
<feature type="transmembrane region" description="Helical" evidence="5">
    <location>
        <begin position="12"/>
        <end position="31"/>
    </location>
</feature>
<dbReference type="NCBIfam" id="NF010532">
    <property type="entry name" value="PRK13922.9-3"/>
    <property type="match status" value="1"/>
</dbReference>
<dbReference type="OrthoDB" id="9811827at2"/>
<evidence type="ECO:0000256" key="2">
    <source>
        <dbReference type="ARBA" id="ARBA00013855"/>
    </source>
</evidence>
<evidence type="ECO:0000256" key="4">
    <source>
        <dbReference type="ARBA" id="ARBA00032089"/>
    </source>
</evidence>
<evidence type="ECO:0000313" key="7">
    <source>
        <dbReference type="EMBL" id="SHK53376.1"/>
    </source>
</evidence>
<dbReference type="GO" id="GO:0008360">
    <property type="term" value="P:regulation of cell shape"/>
    <property type="evidence" value="ECO:0007669"/>
    <property type="project" value="UniProtKB-KW"/>
</dbReference>
<dbReference type="RefSeq" id="WP_073206172.1">
    <property type="nucleotide sequence ID" value="NZ_FRBD01000005.1"/>
</dbReference>
<gene>
    <name evidence="7" type="ORF">SAMN05216463_10577</name>
</gene>
<evidence type="ECO:0000256" key="1">
    <source>
        <dbReference type="ARBA" id="ARBA00009369"/>
    </source>
</evidence>